<keyword evidence="1" id="KW-1133">Transmembrane helix</keyword>
<dbReference type="PANTHER" id="PTHR30273:SF2">
    <property type="entry name" value="PROTEIN FECR"/>
    <property type="match status" value="1"/>
</dbReference>
<dbReference type="Pfam" id="PF16344">
    <property type="entry name" value="FecR_C"/>
    <property type="match status" value="1"/>
</dbReference>
<evidence type="ECO:0000256" key="1">
    <source>
        <dbReference type="SAM" id="Phobius"/>
    </source>
</evidence>
<dbReference type="InterPro" id="IPR012373">
    <property type="entry name" value="Ferrdict_sens_TM"/>
</dbReference>
<gene>
    <name evidence="4" type="ORF">K4G66_16885</name>
</gene>
<feature type="domain" description="FecR protein" evidence="2">
    <location>
        <begin position="125"/>
        <end position="218"/>
    </location>
</feature>
<keyword evidence="1" id="KW-0472">Membrane</keyword>
<dbReference type="Gene3D" id="2.60.120.1440">
    <property type="match status" value="1"/>
</dbReference>
<sequence>MDNAQRTLEDLLLDDLFVRWVTHPTPALDRQWKEWQAHRPDRAELVEKARFLIQETQANQNQAQLTDQEVQSMWHQLQNRHQQTSRFTSKARRAVWLRVAASATGLLLMSALVFWWIASAQTVSYQTAYGETKKIILPDSSTVMLNANSSLSYEDDWNRHEDRKVILEGEAYFDVQHTRNHRKFLVQTNAVTVEVLGTTFNVNQRRGKAQVVLSTGKVTLYPPNKAVADHITMQPGDLVELDTVQYIQKQVNTAEYTAWTSDELVFNGTTVADIAQMLEDNYGLHIVMTDTTLAQKRFHGRVASDNVEALLGQMEKVFQLTIERRSNKVVLHPRQKRP</sequence>
<protein>
    <submittedName>
        <fullName evidence="4">FecR domain-containing protein</fullName>
    </submittedName>
</protein>
<dbReference type="GO" id="GO:0016989">
    <property type="term" value="F:sigma factor antagonist activity"/>
    <property type="evidence" value="ECO:0007669"/>
    <property type="project" value="TreeGrafter"/>
</dbReference>
<dbReference type="Pfam" id="PF04773">
    <property type="entry name" value="FecR"/>
    <property type="match status" value="1"/>
</dbReference>
<proteinExistence type="predicted"/>
<reference evidence="4" key="2">
    <citation type="journal article" date="2024" name="Antonie Van Leeuwenhoek">
        <title>Roseihalotalea indica gen. nov., sp. nov., a halophilic Bacteroidetes from mesopelagic Southwest Indian Ocean with higher carbohydrate metabolic potential.</title>
        <authorList>
            <person name="Chen B."/>
            <person name="Zhang M."/>
            <person name="Lin D."/>
            <person name="Ye J."/>
            <person name="Tang K."/>
        </authorList>
    </citation>
    <scope>NUCLEOTIDE SEQUENCE</scope>
    <source>
        <strain evidence="4">TK19036</strain>
    </source>
</reference>
<dbReference type="InterPro" id="IPR006860">
    <property type="entry name" value="FecR"/>
</dbReference>
<dbReference type="AlphaFoldDB" id="A0AA49GGC1"/>
<dbReference type="PANTHER" id="PTHR30273">
    <property type="entry name" value="PERIPLASMIC SIGNAL SENSOR AND SIGMA FACTOR ACTIVATOR FECR-RELATED"/>
    <property type="match status" value="1"/>
</dbReference>
<evidence type="ECO:0000313" key="4">
    <source>
        <dbReference type="EMBL" id="WKN34057.1"/>
    </source>
</evidence>
<feature type="transmembrane region" description="Helical" evidence="1">
    <location>
        <begin position="95"/>
        <end position="117"/>
    </location>
</feature>
<evidence type="ECO:0000259" key="3">
    <source>
        <dbReference type="Pfam" id="PF16344"/>
    </source>
</evidence>
<dbReference type="InterPro" id="IPR032508">
    <property type="entry name" value="FecR_C"/>
</dbReference>
<feature type="domain" description="Protein FecR C-terminal" evidence="3">
    <location>
        <begin position="263"/>
        <end position="330"/>
    </location>
</feature>
<dbReference type="EMBL" id="CP120682">
    <property type="protein sequence ID" value="WKN34057.1"/>
    <property type="molecule type" value="Genomic_DNA"/>
</dbReference>
<organism evidence="4">
    <name type="scientific">Roseihalotalea indica</name>
    <dbReference type="NCBI Taxonomy" id="2867963"/>
    <lineage>
        <taxon>Bacteria</taxon>
        <taxon>Pseudomonadati</taxon>
        <taxon>Bacteroidota</taxon>
        <taxon>Cytophagia</taxon>
        <taxon>Cytophagales</taxon>
        <taxon>Catalimonadaceae</taxon>
        <taxon>Roseihalotalea</taxon>
    </lineage>
</organism>
<evidence type="ECO:0000259" key="2">
    <source>
        <dbReference type="Pfam" id="PF04773"/>
    </source>
</evidence>
<dbReference type="PIRSF" id="PIRSF018266">
    <property type="entry name" value="FecR"/>
    <property type="match status" value="1"/>
</dbReference>
<dbReference type="Gene3D" id="3.55.50.30">
    <property type="match status" value="1"/>
</dbReference>
<name>A0AA49GGC1_9BACT</name>
<accession>A0AA49GGC1</accession>
<keyword evidence="1" id="KW-0812">Transmembrane</keyword>
<reference evidence="4" key="1">
    <citation type="journal article" date="2023" name="Comput. Struct. Biotechnol. J.">
        <title>Discovery of a novel marine Bacteroidetes with a rich repertoire of carbohydrate-active enzymes.</title>
        <authorList>
            <person name="Chen B."/>
            <person name="Liu G."/>
            <person name="Chen Q."/>
            <person name="Wang H."/>
            <person name="Liu L."/>
            <person name="Tang K."/>
        </authorList>
    </citation>
    <scope>NUCLEOTIDE SEQUENCE</scope>
    <source>
        <strain evidence="4">TK19036</strain>
    </source>
</reference>